<keyword evidence="2" id="KW-0547">Nucleotide-binding</keyword>
<evidence type="ECO:0000256" key="1">
    <source>
        <dbReference type="ARBA" id="ARBA00007381"/>
    </source>
</evidence>
<comment type="similarity">
    <text evidence="1">Belongs to the heat shock protein 70 family.</text>
</comment>
<keyword evidence="6" id="KW-1185">Reference proteome</keyword>
<feature type="region of interest" description="Disordered" evidence="4">
    <location>
        <begin position="494"/>
        <end position="588"/>
    </location>
</feature>
<dbReference type="FunFam" id="3.30.30.30:FF:000002">
    <property type="entry name" value="Heat shock 70 kDa protein 4"/>
    <property type="match status" value="1"/>
</dbReference>
<dbReference type="Gene3D" id="3.90.640.10">
    <property type="entry name" value="Actin, Chain A, domain 4"/>
    <property type="match status" value="1"/>
</dbReference>
<keyword evidence="3" id="KW-0067">ATP-binding</keyword>
<dbReference type="OMA" id="WEQSPEI"/>
<organism evidence="5 6">
    <name type="scientific">Patiria miniata</name>
    <name type="common">Bat star</name>
    <name type="synonym">Asterina miniata</name>
    <dbReference type="NCBI Taxonomy" id="46514"/>
    <lineage>
        <taxon>Eukaryota</taxon>
        <taxon>Metazoa</taxon>
        <taxon>Echinodermata</taxon>
        <taxon>Eleutherozoa</taxon>
        <taxon>Asterozoa</taxon>
        <taxon>Asteroidea</taxon>
        <taxon>Valvatacea</taxon>
        <taxon>Valvatida</taxon>
        <taxon>Asterinidae</taxon>
        <taxon>Patiria</taxon>
    </lineage>
</organism>
<dbReference type="Proteomes" id="UP000887568">
    <property type="component" value="Unplaced"/>
</dbReference>
<dbReference type="FunFam" id="1.20.1270.10:FF:000002">
    <property type="entry name" value="Heat shock 70 kDa protein 4"/>
    <property type="match status" value="1"/>
</dbReference>
<dbReference type="GO" id="GO:0005524">
    <property type="term" value="F:ATP binding"/>
    <property type="evidence" value="ECO:0007669"/>
    <property type="project" value="UniProtKB-KW"/>
</dbReference>
<dbReference type="InterPro" id="IPR043129">
    <property type="entry name" value="ATPase_NBD"/>
</dbReference>
<dbReference type="AlphaFoldDB" id="A0A913ZVQ3"/>
<dbReference type="InterPro" id="IPR029047">
    <property type="entry name" value="HSP70_peptide-bd_sf"/>
</dbReference>
<dbReference type="Gene3D" id="3.30.420.40">
    <property type="match status" value="2"/>
</dbReference>
<dbReference type="InterPro" id="IPR029048">
    <property type="entry name" value="HSP70_C_sf"/>
</dbReference>
<dbReference type="GO" id="GO:0005634">
    <property type="term" value="C:nucleus"/>
    <property type="evidence" value="ECO:0007669"/>
    <property type="project" value="TreeGrafter"/>
</dbReference>
<evidence type="ECO:0000256" key="2">
    <source>
        <dbReference type="ARBA" id="ARBA00022741"/>
    </source>
</evidence>
<dbReference type="PANTHER" id="PTHR45639:SF4">
    <property type="entry name" value="HSC70CB, ISOFORM G"/>
    <property type="match status" value="1"/>
</dbReference>
<dbReference type="OrthoDB" id="434160at2759"/>
<protein>
    <submittedName>
        <fullName evidence="5">Uncharacterized protein</fullName>
    </submittedName>
</protein>
<feature type="compositionally biased region" description="Basic and acidic residues" evidence="4">
    <location>
        <begin position="805"/>
        <end position="818"/>
    </location>
</feature>
<dbReference type="SUPFAM" id="SSF100934">
    <property type="entry name" value="Heat shock protein 70kD (HSP70), C-terminal subdomain"/>
    <property type="match status" value="2"/>
</dbReference>
<dbReference type="Gene3D" id="1.20.1270.10">
    <property type="match status" value="1"/>
</dbReference>
<reference evidence="5" key="1">
    <citation type="submission" date="2022-11" db="UniProtKB">
        <authorList>
            <consortium name="EnsemblMetazoa"/>
        </authorList>
    </citation>
    <scope>IDENTIFICATION</scope>
</reference>
<dbReference type="PANTHER" id="PTHR45639">
    <property type="entry name" value="HSC70CB, ISOFORM G-RELATED"/>
    <property type="match status" value="1"/>
</dbReference>
<feature type="region of interest" description="Disordered" evidence="4">
    <location>
        <begin position="794"/>
        <end position="871"/>
    </location>
</feature>
<dbReference type="PRINTS" id="PR00301">
    <property type="entry name" value="HEATSHOCK70"/>
</dbReference>
<evidence type="ECO:0000313" key="5">
    <source>
        <dbReference type="EnsemblMetazoa" id="XP_038055584.1"/>
    </source>
</evidence>
<dbReference type="InterPro" id="IPR018181">
    <property type="entry name" value="Heat_shock_70_CS"/>
</dbReference>
<proteinExistence type="inferred from homology"/>
<feature type="compositionally biased region" description="Low complexity" evidence="4">
    <location>
        <begin position="840"/>
        <end position="850"/>
    </location>
</feature>
<dbReference type="InterPro" id="IPR013126">
    <property type="entry name" value="Hsp_70_fam"/>
</dbReference>
<dbReference type="EnsemblMetazoa" id="XM_038199656.1">
    <property type="protein sequence ID" value="XP_038055584.1"/>
    <property type="gene ID" value="LOC119727663"/>
</dbReference>
<dbReference type="GeneID" id="119727663"/>
<accession>A0A913ZVQ3</accession>
<dbReference type="SUPFAM" id="SSF53067">
    <property type="entry name" value="Actin-like ATPase domain"/>
    <property type="match status" value="2"/>
</dbReference>
<dbReference type="FunFam" id="3.30.420.40:FF:000171">
    <property type="entry name" value="Heat shock 70 kDa protein 4"/>
    <property type="match status" value="1"/>
</dbReference>
<evidence type="ECO:0000256" key="4">
    <source>
        <dbReference type="SAM" id="MobiDB-lite"/>
    </source>
</evidence>
<dbReference type="SUPFAM" id="SSF100920">
    <property type="entry name" value="Heat shock protein 70kD (HSP70), peptide-binding domain"/>
    <property type="match status" value="1"/>
</dbReference>
<dbReference type="Pfam" id="PF00012">
    <property type="entry name" value="HSP70"/>
    <property type="match status" value="2"/>
</dbReference>
<evidence type="ECO:0000256" key="3">
    <source>
        <dbReference type="ARBA" id="ARBA00022840"/>
    </source>
</evidence>
<evidence type="ECO:0000313" key="6">
    <source>
        <dbReference type="Proteomes" id="UP000887568"/>
    </source>
</evidence>
<dbReference type="GO" id="GO:0140662">
    <property type="term" value="F:ATP-dependent protein folding chaperone"/>
    <property type="evidence" value="ECO:0007669"/>
    <property type="project" value="InterPro"/>
</dbReference>
<dbReference type="FunFam" id="3.30.420.40:FF:000495">
    <property type="entry name" value="Heat shock protein 4b"/>
    <property type="match status" value="1"/>
</dbReference>
<name>A0A913ZVQ3_PATMI</name>
<dbReference type="CDD" id="cd10228">
    <property type="entry name" value="ASKHA_NBD_HSP70_HSPA4_like"/>
    <property type="match status" value="1"/>
</dbReference>
<sequence length="871" mass="96797">MAVVGFDIGNSSSYIAVARGGGIETIANEYSDRLTPTIVSFGEKTRILGSAAKTQVISNYKNTVINFKRLMGRQYDDPLLQEELPRILNEKVKRPDGGIGIKVQYMNEKETFTPEQVYAMLLSKLRMTAEANLQTKVVDCVLSVPQYYTDIERKSILNASTVAGLNCLRIINDTTSAALAYGIYKQDLPAPEEKPRVVVFVDMGQSSLQVAVSAFNKGKLKILNVASDPNLGGRDFDRVLADHFAEEFKTKYRIDAKSNARAFLRLMQECEKLKKLMSSNATELPMNIESIMDDKDVTGRMKRADFEALAAHLLKRVEATLKSVQSQIKLKPDELYAVEIIGGSTRIPAVKELIKKIFKKDASTTLNQDEAVARGCALQCAILSPTFRVREFNVMDVTPYSISLLWKAAEGEEGEMEVFPPNHQVPFSKMLTFYRKDPFELCAKYTSKGKVPHSDPFIGRFEIKNVKPTAEGESSKVKVKVRVNGHGIFKVSTASLMEKIPPQPEQNDKDAAEKPNEDGKVVNDAEAVPMETEEQANENAEPAAEQEAKKENGEMETNESSQTTEKKADSNGSDTADAGDKSEPKKAKKTVRYIDLPVEEITHGFKLKDINIFAEREGQMIAQDKLERERSDARNSVEEYVYDMKDKLYAHLEQFIATSDREAFIGLLNKTENWLYEEGEDETKSIYVEKLAKLKKTGDPIVERYKESLERPEAFEELGACLQRYKKALTQYSEGDEKYAHIEKAEMEKVQKLASDKEAWRDSKLNAQNQLAPHNKPIVLVKDIRAETASLKANCDKILNTPKPKPKEEPPKDTEPKEGNGASQPSDAKTEETMETEGTAAAAAAAAAAAGGDQPSQEGGGGGIDVDMELD</sequence>
<dbReference type="GO" id="GO:0005829">
    <property type="term" value="C:cytosol"/>
    <property type="evidence" value="ECO:0007669"/>
    <property type="project" value="TreeGrafter"/>
</dbReference>
<dbReference type="Gene3D" id="3.30.30.30">
    <property type="match status" value="1"/>
</dbReference>
<feature type="compositionally biased region" description="Basic and acidic residues" evidence="4">
    <location>
        <begin position="506"/>
        <end position="523"/>
    </location>
</feature>
<dbReference type="FunFam" id="3.90.640.10:FF:000004">
    <property type="entry name" value="Heat shock 70 kDa protein 4"/>
    <property type="match status" value="1"/>
</dbReference>
<dbReference type="PROSITE" id="PS01036">
    <property type="entry name" value="HSP70_3"/>
    <property type="match status" value="1"/>
</dbReference>
<dbReference type="Gene3D" id="2.60.34.10">
    <property type="entry name" value="Substrate Binding Domain Of DNAk, Chain A, domain 1"/>
    <property type="match status" value="1"/>
</dbReference>
<dbReference type="RefSeq" id="XP_038055584.1">
    <property type="nucleotide sequence ID" value="XM_038199656.1"/>
</dbReference>